<evidence type="ECO:0000256" key="5">
    <source>
        <dbReference type="RuleBase" id="RU367036"/>
    </source>
</evidence>
<feature type="active site" description="Proton acceptor" evidence="4">
    <location>
        <position position="114"/>
    </location>
</feature>
<organism evidence="8 9">
    <name type="scientific">Solanum stoloniferum</name>
    <dbReference type="NCBI Taxonomy" id="62892"/>
    <lineage>
        <taxon>Eukaryota</taxon>
        <taxon>Viridiplantae</taxon>
        <taxon>Streptophyta</taxon>
        <taxon>Embryophyta</taxon>
        <taxon>Tracheophyta</taxon>
        <taxon>Spermatophyta</taxon>
        <taxon>Magnoliopsida</taxon>
        <taxon>eudicotyledons</taxon>
        <taxon>Gunneridae</taxon>
        <taxon>Pentapetalae</taxon>
        <taxon>asterids</taxon>
        <taxon>lamiids</taxon>
        <taxon>Solanales</taxon>
        <taxon>Solanaceae</taxon>
        <taxon>Solanoideae</taxon>
        <taxon>Solaneae</taxon>
        <taxon>Solanum</taxon>
    </lineage>
</organism>
<comment type="similarity">
    <text evidence="2 5">Belongs to the gamma-glutamylcyclotransferase family.</text>
</comment>
<name>A0ABD2S7I7_9SOLN</name>
<feature type="signal peptide" evidence="6">
    <location>
        <begin position="1"/>
        <end position="20"/>
    </location>
</feature>
<protein>
    <recommendedName>
        <fullName evidence="5">Gamma-glutamylcyclotransferase family protein</fullName>
    </recommendedName>
</protein>
<dbReference type="GO" id="GO:0016746">
    <property type="term" value="F:acyltransferase activity"/>
    <property type="evidence" value="ECO:0007669"/>
    <property type="project" value="UniProtKB-KW"/>
</dbReference>
<dbReference type="InterPro" id="IPR009288">
    <property type="entry name" value="AIG2-like_dom"/>
</dbReference>
<dbReference type="EMBL" id="JBJKTR010000016">
    <property type="protein sequence ID" value="KAL3339583.1"/>
    <property type="molecule type" value="Genomic_DNA"/>
</dbReference>
<dbReference type="Proteomes" id="UP001627284">
    <property type="component" value="Unassembled WGS sequence"/>
</dbReference>
<dbReference type="Pfam" id="PF06094">
    <property type="entry name" value="GGACT"/>
    <property type="match status" value="1"/>
</dbReference>
<dbReference type="PANTHER" id="PTHR12510">
    <property type="entry name" value="TROPONIN C-AKIN-1 PROTEIN"/>
    <property type="match status" value="1"/>
</dbReference>
<feature type="chain" id="PRO_5044813375" description="Gamma-glutamylcyclotransferase family protein" evidence="6">
    <location>
        <begin position="21"/>
        <end position="195"/>
    </location>
</feature>
<dbReference type="InterPro" id="IPR036568">
    <property type="entry name" value="GGCT-like_sf"/>
</dbReference>
<evidence type="ECO:0000256" key="6">
    <source>
        <dbReference type="SAM" id="SignalP"/>
    </source>
</evidence>
<keyword evidence="3" id="KW-0808">Transferase</keyword>
<feature type="domain" description="Gamma-glutamylcyclotransferase AIG2-like" evidence="7">
    <location>
        <begin position="36"/>
        <end position="143"/>
    </location>
</feature>
<gene>
    <name evidence="8" type="ORF">AABB24_028269</name>
</gene>
<keyword evidence="3" id="KW-0012">Acyltransferase</keyword>
<evidence type="ECO:0000313" key="8">
    <source>
        <dbReference type="EMBL" id="KAL3339583.1"/>
    </source>
</evidence>
<sequence>MCVKLLNSFLFSLFSKSVTATVAIVERATKPDSHFIFTYGTLKCGFPNNRLMENLISGGDVVFIGDFTAVETFPLCCGPYGIPYLINITGSGHRIRGELYKVNNSGLGPLDDLEGIEIGHYERLPVTVVGDGGEMVAAEACFAHRSFGEGMWKRCGEVGIEEFSMELGKKYERKEERPSDHDFFQDIRNFISNGD</sequence>
<dbReference type="PANTHER" id="PTHR12510:SF15">
    <property type="entry name" value="GAMMA-GLUTAMYLCYCLOTRANSFERASE FAMILY PROTEIN"/>
    <property type="match status" value="1"/>
</dbReference>
<accession>A0ABD2S7I7</accession>
<proteinExistence type="inferred from homology"/>
<evidence type="ECO:0000313" key="9">
    <source>
        <dbReference type="Proteomes" id="UP001627284"/>
    </source>
</evidence>
<dbReference type="InterPro" id="IPR013024">
    <property type="entry name" value="GGCT-like"/>
</dbReference>
<evidence type="ECO:0000256" key="3">
    <source>
        <dbReference type="ARBA" id="ARBA00023315"/>
    </source>
</evidence>
<comment type="function">
    <text evidence="1">Putative gamma-glutamylcyclotransferase.</text>
</comment>
<dbReference type="CDD" id="cd06661">
    <property type="entry name" value="GGCT_like"/>
    <property type="match status" value="1"/>
</dbReference>
<evidence type="ECO:0000256" key="4">
    <source>
        <dbReference type="PIRSR" id="PIRSR639126-1"/>
    </source>
</evidence>
<dbReference type="AlphaFoldDB" id="A0ABD2S7I7"/>
<evidence type="ECO:0000259" key="7">
    <source>
        <dbReference type="Pfam" id="PF06094"/>
    </source>
</evidence>
<keyword evidence="9" id="KW-1185">Reference proteome</keyword>
<comment type="caution">
    <text evidence="8">The sequence shown here is derived from an EMBL/GenBank/DDBJ whole genome shotgun (WGS) entry which is preliminary data.</text>
</comment>
<keyword evidence="6" id="KW-0732">Signal</keyword>
<dbReference type="InterPro" id="IPR039126">
    <property type="entry name" value="GGACT"/>
</dbReference>
<reference evidence="8 9" key="1">
    <citation type="submission" date="2024-05" db="EMBL/GenBank/DDBJ databases">
        <title>De novo assembly of an allotetraploid wild potato.</title>
        <authorList>
            <person name="Hosaka A.J."/>
        </authorList>
    </citation>
    <scope>NUCLEOTIDE SEQUENCE [LARGE SCALE GENOMIC DNA]</scope>
    <source>
        <tissue evidence="8">Young leaves</tissue>
    </source>
</reference>
<dbReference type="Gene3D" id="3.10.490.10">
    <property type="entry name" value="Gamma-glutamyl cyclotransferase-like"/>
    <property type="match status" value="1"/>
</dbReference>
<evidence type="ECO:0000256" key="2">
    <source>
        <dbReference type="ARBA" id="ARBA00008861"/>
    </source>
</evidence>
<evidence type="ECO:0000256" key="1">
    <source>
        <dbReference type="ARBA" id="ARBA00002782"/>
    </source>
</evidence>
<dbReference type="SUPFAM" id="SSF110857">
    <property type="entry name" value="Gamma-glutamyl cyclotransferase-like"/>
    <property type="match status" value="1"/>
</dbReference>